<organism evidence="1">
    <name type="scientific">Lepeophtheirus salmonis</name>
    <name type="common">Salmon louse</name>
    <name type="synonym">Caligus salmonis</name>
    <dbReference type="NCBI Taxonomy" id="72036"/>
    <lineage>
        <taxon>Eukaryota</taxon>
        <taxon>Metazoa</taxon>
        <taxon>Ecdysozoa</taxon>
        <taxon>Arthropoda</taxon>
        <taxon>Crustacea</taxon>
        <taxon>Multicrustacea</taxon>
        <taxon>Hexanauplia</taxon>
        <taxon>Copepoda</taxon>
        <taxon>Siphonostomatoida</taxon>
        <taxon>Caligidae</taxon>
        <taxon>Lepeophtheirus</taxon>
    </lineage>
</organism>
<dbReference type="EMBL" id="HACA01003572">
    <property type="protein sequence ID" value="CDW20933.1"/>
    <property type="molecule type" value="Transcribed_RNA"/>
</dbReference>
<accession>A0A0K2T4I0</accession>
<dbReference type="AlphaFoldDB" id="A0A0K2T4I0"/>
<sequence>MLNTLNLIKFNVYCIDTLMCITSKGLPGVTRAK</sequence>
<name>A0A0K2T4I0_LEPSM</name>
<evidence type="ECO:0000313" key="1">
    <source>
        <dbReference type="EMBL" id="CDW20933.1"/>
    </source>
</evidence>
<feature type="non-terminal residue" evidence="1">
    <location>
        <position position="33"/>
    </location>
</feature>
<reference evidence="1" key="1">
    <citation type="submission" date="2014-05" db="EMBL/GenBank/DDBJ databases">
        <authorList>
            <person name="Chronopoulou M."/>
        </authorList>
    </citation>
    <scope>NUCLEOTIDE SEQUENCE</scope>
    <source>
        <tissue evidence="1">Whole organism</tissue>
    </source>
</reference>
<protein>
    <submittedName>
        <fullName evidence="1">Uncharacterized protein</fullName>
    </submittedName>
</protein>
<proteinExistence type="predicted"/>